<evidence type="ECO:0000313" key="2">
    <source>
        <dbReference type="EMBL" id="ODQ48338.1"/>
    </source>
</evidence>
<sequence length="101" mass="10786">MPVENPVLIFVPIRHLPDPAPPPSQVAVRLPLPAPALPPPRPPIPAGPALSFPAPTCSVPPPGQPAFSRLFVQRGWQDAVPRSQPPPAQRPLSDEQRGLRA</sequence>
<reference evidence="2 3" key="1">
    <citation type="journal article" date="2016" name="Proc. Natl. Acad. Sci. U.S.A.">
        <title>Comparative genomics of biotechnologically important yeasts.</title>
        <authorList>
            <person name="Riley R."/>
            <person name="Haridas S."/>
            <person name="Wolfe K.H."/>
            <person name="Lopes M.R."/>
            <person name="Hittinger C.T."/>
            <person name="Goeker M."/>
            <person name="Salamov A.A."/>
            <person name="Wisecaver J.H."/>
            <person name="Long T.M."/>
            <person name="Calvey C.H."/>
            <person name="Aerts A.L."/>
            <person name="Barry K.W."/>
            <person name="Choi C."/>
            <person name="Clum A."/>
            <person name="Coughlan A.Y."/>
            <person name="Deshpande S."/>
            <person name="Douglass A.P."/>
            <person name="Hanson S.J."/>
            <person name="Klenk H.-P."/>
            <person name="LaButti K.M."/>
            <person name="Lapidus A."/>
            <person name="Lindquist E.A."/>
            <person name="Lipzen A.M."/>
            <person name="Meier-Kolthoff J.P."/>
            <person name="Ohm R.A."/>
            <person name="Otillar R.P."/>
            <person name="Pangilinan J.L."/>
            <person name="Peng Y."/>
            <person name="Rokas A."/>
            <person name="Rosa C.A."/>
            <person name="Scheuner C."/>
            <person name="Sibirny A.A."/>
            <person name="Slot J.C."/>
            <person name="Stielow J.B."/>
            <person name="Sun H."/>
            <person name="Kurtzman C.P."/>
            <person name="Blackwell M."/>
            <person name="Grigoriev I.V."/>
            <person name="Jeffries T.W."/>
        </authorList>
    </citation>
    <scope>NUCLEOTIDE SEQUENCE [LARGE SCALE GENOMIC DNA]</scope>
    <source>
        <strain evidence="2 3">NRRL Y-2026</strain>
    </source>
</reference>
<dbReference type="RefSeq" id="XP_019019451.1">
    <property type="nucleotide sequence ID" value="XM_019164980.1"/>
</dbReference>
<name>A0A1E3NRM4_9ASCO</name>
<dbReference type="GeneID" id="30181667"/>
<organism evidence="2 3">
    <name type="scientific">Pichia membranifaciens NRRL Y-2026</name>
    <dbReference type="NCBI Taxonomy" id="763406"/>
    <lineage>
        <taxon>Eukaryota</taxon>
        <taxon>Fungi</taxon>
        <taxon>Dikarya</taxon>
        <taxon>Ascomycota</taxon>
        <taxon>Saccharomycotina</taxon>
        <taxon>Pichiomycetes</taxon>
        <taxon>Pichiales</taxon>
        <taxon>Pichiaceae</taxon>
        <taxon>Pichia</taxon>
    </lineage>
</organism>
<dbReference type="AlphaFoldDB" id="A0A1E3NRM4"/>
<accession>A0A1E3NRM4</accession>
<gene>
    <name evidence="2" type="ORF">PICMEDRAFT_80122</name>
</gene>
<dbReference type="Proteomes" id="UP000094455">
    <property type="component" value="Unassembled WGS sequence"/>
</dbReference>
<feature type="compositionally biased region" description="Basic and acidic residues" evidence="1">
    <location>
        <begin position="92"/>
        <end position="101"/>
    </location>
</feature>
<dbReference type="EMBL" id="KV454001">
    <property type="protein sequence ID" value="ODQ48338.1"/>
    <property type="molecule type" value="Genomic_DNA"/>
</dbReference>
<feature type="region of interest" description="Disordered" evidence="1">
    <location>
        <begin position="39"/>
        <end position="101"/>
    </location>
</feature>
<protein>
    <submittedName>
        <fullName evidence="2">Uncharacterized protein</fullName>
    </submittedName>
</protein>
<proteinExistence type="predicted"/>
<evidence type="ECO:0000256" key="1">
    <source>
        <dbReference type="SAM" id="MobiDB-lite"/>
    </source>
</evidence>
<keyword evidence="3" id="KW-1185">Reference proteome</keyword>
<evidence type="ECO:0000313" key="3">
    <source>
        <dbReference type="Proteomes" id="UP000094455"/>
    </source>
</evidence>